<evidence type="ECO:0000259" key="1">
    <source>
        <dbReference type="Pfam" id="PF22553"/>
    </source>
</evidence>
<keyword evidence="3" id="KW-1185">Reference proteome</keyword>
<dbReference type="InterPro" id="IPR054445">
    <property type="entry name" value="T3SS_chaperone_dom"/>
</dbReference>
<reference evidence="3" key="1">
    <citation type="journal article" date="2019" name="Int. J. Syst. Evol. Microbiol.">
        <title>The Global Catalogue of Microorganisms (GCM) 10K type strain sequencing project: providing services to taxonomists for standard genome sequencing and annotation.</title>
        <authorList>
            <consortium name="The Broad Institute Genomics Platform"/>
            <consortium name="The Broad Institute Genome Sequencing Center for Infectious Disease"/>
            <person name="Wu L."/>
            <person name="Ma J."/>
        </authorList>
    </citation>
    <scope>NUCLEOTIDE SEQUENCE [LARGE SCALE GENOMIC DNA]</scope>
    <source>
        <strain evidence="3">CCM 7403</strain>
    </source>
</reference>
<dbReference type="Proteomes" id="UP000630594">
    <property type="component" value="Unassembled WGS sequence"/>
</dbReference>
<protein>
    <recommendedName>
        <fullName evidence="1">T3SS peptide-binding chaperone domain-containing protein</fullName>
    </recommendedName>
</protein>
<dbReference type="RefSeq" id="WP_188421937.1">
    <property type="nucleotide sequence ID" value="NZ_BMCK01000004.1"/>
</dbReference>
<dbReference type="EMBL" id="BMCK01000004">
    <property type="protein sequence ID" value="GGD24372.1"/>
    <property type="molecule type" value="Genomic_DNA"/>
</dbReference>
<dbReference type="Pfam" id="PF22553">
    <property type="entry name" value="TY-Chap2"/>
    <property type="match status" value="1"/>
</dbReference>
<gene>
    <name evidence="2" type="ORF">GCM10007231_24400</name>
</gene>
<evidence type="ECO:0000313" key="2">
    <source>
        <dbReference type="EMBL" id="GGD24372.1"/>
    </source>
</evidence>
<sequence>MRALPPAALVEAASWALARDLTRRHPELSILKYHPGGGQYDCLAIRSASGLHIDLNRVGRIHVHADHTGDSVRTEPVEWNDYLKTDPREFVERLERIVGLPHVTSIPVTTPRVLTYRVLAAFSHLHAFGRHADISMSTLDSSGGMGGGPAAWPSDYPTVLRAMDADPFGFWRATSTTTELVLETEAATLHRQDGSTASLPGIYATHERDFGRLFGHLLAGI</sequence>
<organism evidence="2 3">
    <name type="scientific">Nocardioides daphniae</name>
    <dbReference type="NCBI Taxonomy" id="402297"/>
    <lineage>
        <taxon>Bacteria</taxon>
        <taxon>Bacillati</taxon>
        <taxon>Actinomycetota</taxon>
        <taxon>Actinomycetes</taxon>
        <taxon>Propionibacteriales</taxon>
        <taxon>Nocardioidaceae</taxon>
        <taxon>Nocardioides</taxon>
    </lineage>
</organism>
<comment type="caution">
    <text evidence="2">The sequence shown here is derived from an EMBL/GenBank/DDBJ whole genome shotgun (WGS) entry which is preliminary data.</text>
</comment>
<name>A0ABQ1QE38_9ACTN</name>
<feature type="domain" description="T3SS peptide-binding chaperone" evidence="1">
    <location>
        <begin position="12"/>
        <end position="220"/>
    </location>
</feature>
<proteinExistence type="predicted"/>
<accession>A0ABQ1QE38</accession>
<evidence type="ECO:0000313" key="3">
    <source>
        <dbReference type="Proteomes" id="UP000630594"/>
    </source>
</evidence>